<reference evidence="1" key="1">
    <citation type="journal article" date="2020" name="mSystems">
        <title>Genome- and Community-Level Interaction Insights into Carbon Utilization and Element Cycling Functions of Hydrothermarchaeota in Hydrothermal Sediment.</title>
        <authorList>
            <person name="Zhou Z."/>
            <person name="Liu Y."/>
            <person name="Xu W."/>
            <person name="Pan J."/>
            <person name="Luo Z.H."/>
            <person name="Li M."/>
        </authorList>
    </citation>
    <scope>NUCLEOTIDE SEQUENCE [LARGE SCALE GENOMIC DNA]</scope>
    <source>
        <strain evidence="1">SpSt-418</strain>
    </source>
</reference>
<sequence length="155" mass="17259">MGIQNTTQTFRARVIEIANQLQTQPIFLMAVMSFETGGTFSPSIRNSQSGATGLIQFIPSTAIALGTTTQALARMTAVQQLDFVEKYFRPYWGRLNTLEDAYMAVLYPIAIGRGRSYVLFRTPSIEYQQNRGLDSNQDGAITVAEAADLVRRRIL</sequence>
<dbReference type="Gene3D" id="1.10.530.10">
    <property type="match status" value="1"/>
</dbReference>
<gene>
    <name evidence="1" type="ORF">ENR64_03015</name>
</gene>
<protein>
    <submittedName>
        <fullName evidence="1">Lytic transglycosylase</fullName>
    </submittedName>
</protein>
<name>A0A7C3PCE5_9CYAN</name>
<dbReference type="EMBL" id="DSRU01000042">
    <property type="protein sequence ID" value="HFM96733.1"/>
    <property type="molecule type" value="Genomic_DNA"/>
</dbReference>
<dbReference type="SUPFAM" id="SSF53955">
    <property type="entry name" value="Lysozyme-like"/>
    <property type="match status" value="1"/>
</dbReference>
<accession>A0A7C3PCE5</accession>
<dbReference type="InterPro" id="IPR023346">
    <property type="entry name" value="Lysozyme-like_dom_sf"/>
</dbReference>
<organism evidence="1">
    <name type="scientific">Oscillatoriales cyanobacterium SpSt-418</name>
    <dbReference type="NCBI Taxonomy" id="2282169"/>
    <lineage>
        <taxon>Bacteria</taxon>
        <taxon>Bacillati</taxon>
        <taxon>Cyanobacteriota</taxon>
        <taxon>Cyanophyceae</taxon>
        <taxon>Oscillatoriophycideae</taxon>
        <taxon>Oscillatoriales</taxon>
    </lineage>
</organism>
<dbReference type="AlphaFoldDB" id="A0A7C3PCE5"/>
<proteinExistence type="predicted"/>
<comment type="caution">
    <text evidence="1">The sequence shown here is derived from an EMBL/GenBank/DDBJ whole genome shotgun (WGS) entry which is preliminary data.</text>
</comment>
<evidence type="ECO:0000313" key="1">
    <source>
        <dbReference type="EMBL" id="HFM96733.1"/>
    </source>
</evidence>